<gene>
    <name evidence="1" type="ORF">UFOPK2658_00885</name>
    <name evidence="2" type="ORF">UFOPK2880_00919</name>
    <name evidence="3" type="ORF">UFOPK3004_00988</name>
    <name evidence="4" type="ORF">UFOPK3304_00060</name>
    <name evidence="5" type="ORF">UFOPK3494_00460</name>
    <name evidence="6" type="ORF">UFOPK4134_00774</name>
</gene>
<dbReference type="EMBL" id="CAFAAL010000081">
    <property type="protein sequence ID" value="CAB4806894.1"/>
    <property type="molecule type" value="Genomic_DNA"/>
</dbReference>
<dbReference type="EMBL" id="CAFBPS010000046">
    <property type="protein sequence ID" value="CAB5028799.1"/>
    <property type="molecule type" value="Genomic_DNA"/>
</dbReference>
<evidence type="ECO:0000313" key="2">
    <source>
        <dbReference type="EMBL" id="CAB4772775.1"/>
    </source>
</evidence>
<evidence type="ECO:0000313" key="5">
    <source>
        <dbReference type="EMBL" id="CAB4892396.1"/>
    </source>
</evidence>
<dbReference type="EMBL" id="CAEZZP010000050">
    <property type="protein sequence ID" value="CAB4772775.1"/>
    <property type="molecule type" value="Genomic_DNA"/>
</dbReference>
<dbReference type="EMBL" id="CAFBLJ010000002">
    <property type="protein sequence ID" value="CAB4855382.1"/>
    <property type="molecule type" value="Genomic_DNA"/>
</dbReference>
<dbReference type="EMBL" id="CAEZYH010000030">
    <property type="protein sequence ID" value="CAB4718994.1"/>
    <property type="molecule type" value="Genomic_DNA"/>
</dbReference>
<sequence>MMGVLALSFSWSLALVAVEQKLTTSMSAQTVADAAALAAVESGESVAQQLVALNQARIVSLEVQTIADQGVVVVVVIELDGVQAQATASNAN</sequence>
<evidence type="ECO:0000313" key="4">
    <source>
        <dbReference type="EMBL" id="CAB4855382.1"/>
    </source>
</evidence>
<name>A0A6J6YFM6_9ZZZZ</name>
<organism evidence="3">
    <name type="scientific">freshwater metagenome</name>
    <dbReference type="NCBI Taxonomy" id="449393"/>
    <lineage>
        <taxon>unclassified sequences</taxon>
        <taxon>metagenomes</taxon>
        <taxon>ecological metagenomes</taxon>
    </lineage>
</organism>
<evidence type="ECO:0000313" key="6">
    <source>
        <dbReference type="EMBL" id="CAB5028799.1"/>
    </source>
</evidence>
<protein>
    <submittedName>
        <fullName evidence="3">Unannotated protein</fullName>
    </submittedName>
</protein>
<evidence type="ECO:0000313" key="1">
    <source>
        <dbReference type="EMBL" id="CAB4718994.1"/>
    </source>
</evidence>
<accession>A0A6J6YFM6</accession>
<proteinExistence type="predicted"/>
<dbReference type="EMBL" id="CAFBMF010000019">
    <property type="protein sequence ID" value="CAB4892396.1"/>
    <property type="molecule type" value="Genomic_DNA"/>
</dbReference>
<reference evidence="3" key="1">
    <citation type="submission" date="2020-05" db="EMBL/GenBank/DDBJ databases">
        <authorList>
            <person name="Chiriac C."/>
            <person name="Salcher M."/>
            <person name="Ghai R."/>
            <person name="Kavagutti S V."/>
        </authorList>
    </citation>
    <scope>NUCLEOTIDE SEQUENCE</scope>
</reference>
<dbReference type="AlphaFoldDB" id="A0A6J6YFM6"/>
<evidence type="ECO:0000313" key="3">
    <source>
        <dbReference type="EMBL" id="CAB4806894.1"/>
    </source>
</evidence>